<accession>A0A0W8G3N7</accession>
<evidence type="ECO:0000259" key="4">
    <source>
        <dbReference type="PROSITE" id="PS50995"/>
    </source>
</evidence>
<evidence type="ECO:0000256" key="3">
    <source>
        <dbReference type="ARBA" id="ARBA00023163"/>
    </source>
</evidence>
<keyword evidence="3" id="KW-0804">Transcription</keyword>
<dbReference type="PANTHER" id="PTHR42756">
    <property type="entry name" value="TRANSCRIPTIONAL REGULATOR, MARR"/>
    <property type="match status" value="1"/>
</dbReference>
<dbReference type="InterPro" id="IPR000835">
    <property type="entry name" value="HTH_MarR-typ"/>
</dbReference>
<evidence type="ECO:0000313" key="5">
    <source>
        <dbReference type="EMBL" id="KUG27644.1"/>
    </source>
</evidence>
<organism evidence="5">
    <name type="scientific">hydrocarbon metagenome</name>
    <dbReference type="NCBI Taxonomy" id="938273"/>
    <lineage>
        <taxon>unclassified sequences</taxon>
        <taxon>metagenomes</taxon>
        <taxon>ecological metagenomes</taxon>
    </lineage>
</organism>
<dbReference type="InterPro" id="IPR036388">
    <property type="entry name" value="WH-like_DNA-bd_sf"/>
</dbReference>
<keyword evidence="2" id="KW-0238">DNA-binding</keyword>
<dbReference type="AlphaFoldDB" id="A0A0W8G3N7"/>
<dbReference type="SUPFAM" id="SSF46785">
    <property type="entry name" value="Winged helix' DNA-binding domain"/>
    <property type="match status" value="1"/>
</dbReference>
<gene>
    <name evidence="5" type="ORF">ASZ90_002502</name>
</gene>
<evidence type="ECO:0000256" key="2">
    <source>
        <dbReference type="ARBA" id="ARBA00023125"/>
    </source>
</evidence>
<evidence type="ECO:0000256" key="1">
    <source>
        <dbReference type="ARBA" id="ARBA00023015"/>
    </source>
</evidence>
<dbReference type="GO" id="GO:0003700">
    <property type="term" value="F:DNA-binding transcription factor activity"/>
    <property type="evidence" value="ECO:0007669"/>
    <property type="project" value="InterPro"/>
</dbReference>
<dbReference type="EMBL" id="LNQE01000304">
    <property type="protein sequence ID" value="KUG27644.1"/>
    <property type="molecule type" value="Genomic_DNA"/>
</dbReference>
<reference evidence="5" key="1">
    <citation type="journal article" date="2015" name="Proc. Natl. Acad. Sci. U.S.A.">
        <title>Networks of energetic and metabolic interactions define dynamics in microbial communities.</title>
        <authorList>
            <person name="Embree M."/>
            <person name="Liu J.K."/>
            <person name="Al-Bassam M.M."/>
            <person name="Zengler K."/>
        </authorList>
    </citation>
    <scope>NUCLEOTIDE SEQUENCE</scope>
</reference>
<dbReference type="PANTHER" id="PTHR42756:SF1">
    <property type="entry name" value="TRANSCRIPTIONAL REPRESSOR OF EMRAB OPERON"/>
    <property type="match status" value="1"/>
</dbReference>
<dbReference type="SMART" id="SM00347">
    <property type="entry name" value="HTH_MARR"/>
    <property type="match status" value="1"/>
</dbReference>
<proteinExistence type="predicted"/>
<sequence length="163" mass="18673">MSHDRTPPLDDTYFYDPDKAPGFLISRTAIRLRLGLRRVFLEHGLDVTPEQWGVLLCLWREEGLTQSELADRTVKDRTTITRILDLLEKKGLAARRKDANDRRTFRIHLTEAGRRAREVLFPLVRGYAEKIYADLLDAEFAALETILGKINGRLDELEGEAAP</sequence>
<name>A0A0W8G3N7_9ZZZZ</name>
<dbReference type="GO" id="GO:0003677">
    <property type="term" value="F:DNA binding"/>
    <property type="evidence" value="ECO:0007669"/>
    <property type="project" value="UniProtKB-KW"/>
</dbReference>
<dbReference type="Gene3D" id="1.10.10.10">
    <property type="entry name" value="Winged helix-like DNA-binding domain superfamily/Winged helix DNA-binding domain"/>
    <property type="match status" value="1"/>
</dbReference>
<dbReference type="PRINTS" id="PR00598">
    <property type="entry name" value="HTHMARR"/>
</dbReference>
<protein>
    <submittedName>
        <fullName evidence="5">Transcriptional regulator, marr family</fullName>
    </submittedName>
</protein>
<dbReference type="InterPro" id="IPR036390">
    <property type="entry name" value="WH_DNA-bd_sf"/>
</dbReference>
<keyword evidence="1" id="KW-0805">Transcription regulation</keyword>
<comment type="caution">
    <text evidence="5">The sequence shown here is derived from an EMBL/GenBank/DDBJ whole genome shotgun (WGS) entry which is preliminary data.</text>
</comment>
<dbReference type="PROSITE" id="PS50995">
    <property type="entry name" value="HTH_MARR_2"/>
    <property type="match status" value="1"/>
</dbReference>
<dbReference type="Pfam" id="PF01047">
    <property type="entry name" value="MarR"/>
    <property type="match status" value="1"/>
</dbReference>
<feature type="domain" description="HTH marR-type" evidence="4">
    <location>
        <begin position="18"/>
        <end position="152"/>
    </location>
</feature>